<protein>
    <recommendedName>
        <fullName evidence="1">Transcription elongation factor GreA/GreB C-terminal domain-containing protein</fullName>
    </recommendedName>
</protein>
<sequence>MTANTATTIPTEIFLTETGFANLKATLARKQAEYAEVREYRQVAFELSGDGWHDNPEFNRQQQMEANLNHLVKTLTDRLAQAKPITIIDGSRPTQQVAIGSVVNITRYNLNTDEELNETWEIVGFDETDVSAWQISYNAPLAKAIYGLEVGDISEELSLGNQVWEIEINQLLAKKPV</sequence>
<dbReference type="InterPro" id="IPR001437">
    <property type="entry name" value="Tscrpt_elong_fac_GreA/B_C"/>
</dbReference>
<dbReference type="InterPro" id="IPR023459">
    <property type="entry name" value="Tscrpt_elong_fac_GreA/B_fam"/>
</dbReference>
<dbReference type="Pfam" id="PF01272">
    <property type="entry name" value="GreA_GreB"/>
    <property type="match status" value="1"/>
</dbReference>
<keyword evidence="3" id="KW-1185">Reference proteome</keyword>
<name>A0A1B8QF02_9GAMM</name>
<dbReference type="AlphaFoldDB" id="A0A1B8QF02"/>
<dbReference type="SUPFAM" id="SSF54534">
    <property type="entry name" value="FKBP-like"/>
    <property type="match status" value="1"/>
</dbReference>
<proteinExistence type="predicted"/>
<dbReference type="GO" id="GO:0070063">
    <property type="term" value="F:RNA polymerase binding"/>
    <property type="evidence" value="ECO:0007669"/>
    <property type="project" value="InterPro"/>
</dbReference>
<dbReference type="GO" id="GO:0032784">
    <property type="term" value="P:regulation of DNA-templated transcription elongation"/>
    <property type="evidence" value="ECO:0007669"/>
    <property type="project" value="InterPro"/>
</dbReference>
<dbReference type="InterPro" id="IPR036953">
    <property type="entry name" value="GreA/GreB_C_sf"/>
</dbReference>
<gene>
    <name evidence="2" type="ORF">A9306_07400</name>
</gene>
<dbReference type="Gene3D" id="3.10.50.30">
    <property type="entry name" value="Transcription elongation factor, GreA/GreB, C-terminal domain"/>
    <property type="match status" value="1"/>
</dbReference>
<reference evidence="2 3" key="1">
    <citation type="submission" date="2016-06" db="EMBL/GenBank/DDBJ databases">
        <title>Draft genome of Moraxella atlantae CCUG 59586.</title>
        <authorList>
            <person name="Salva-Serra F."/>
            <person name="Engstrom-Jakobsson H."/>
            <person name="Thorell K."/>
            <person name="Gonzales-Siles L."/>
            <person name="Karlsson R."/>
            <person name="Boulund F."/>
            <person name="Engstrand L."/>
            <person name="Kristiansson E."/>
            <person name="Moore E."/>
        </authorList>
    </citation>
    <scope>NUCLEOTIDE SEQUENCE [LARGE SCALE GENOMIC DNA]</scope>
    <source>
        <strain evidence="2 3">CCUG 59586</strain>
    </source>
</reference>
<feature type="domain" description="Transcription elongation factor GreA/GreB C-terminal" evidence="1">
    <location>
        <begin position="93"/>
        <end position="154"/>
    </location>
</feature>
<accession>A0A1B8QF02</accession>
<evidence type="ECO:0000259" key="1">
    <source>
        <dbReference type="Pfam" id="PF01272"/>
    </source>
</evidence>
<dbReference type="PANTHER" id="PTHR30437:SF4">
    <property type="entry name" value="TRANSCRIPTION ELONGATION FACTOR GREA"/>
    <property type="match status" value="1"/>
</dbReference>
<dbReference type="PANTHER" id="PTHR30437">
    <property type="entry name" value="TRANSCRIPTION ELONGATION FACTOR GREA"/>
    <property type="match status" value="1"/>
</dbReference>
<dbReference type="EMBL" id="LZNA01000035">
    <property type="protein sequence ID" value="OBX80516.1"/>
    <property type="molecule type" value="Genomic_DNA"/>
</dbReference>
<dbReference type="Proteomes" id="UP000092616">
    <property type="component" value="Unassembled WGS sequence"/>
</dbReference>
<dbReference type="GO" id="GO:0003677">
    <property type="term" value="F:DNA binding"/>
    <property type="evidence" value="ECO:0007669"/>
    <property type="project" value="InterPro"/>
</dbReference>
<evidence type="ECO:0000313" key="2">
    <source>
        <dbReference type="EMBL" id="OBX80516.1"/>
    </source>
</evidence>
<comment type="caution">
    <text evidence="2">The sequence shown here is derived from an EMBL/GenBank/DDBJ whole genome shotgun (WGS) entry which is preliminary data.</text>
</comment>
<organism evidence="2 3">
    <name type="scientific">Faucicola atlantae</name>
    <dbReference type="NCBI Taxonomy" id="34059"/>
    <lineage>
        <taxon>Bacteria</taxon>
        <taxon>Pseudomonadati</taxon>
        <taxon>Pseudomonadota</taxon>
        <taxon>Gammaproteobacteria</taxon>
        <taxon>Moraxellales</taxon>
        <taxon>Moraxellaceae</taxon>
        <taxon>Faucicola</taxon>
    </lineage>
</organism>
<evidence type="ECO:0000313" key="3">
    <source>
        <dbReference type="Proteomes" id="UP000092616"/>
    </source>
</evidence>
<dbReference type="RefSeq" id="WP_067336735.1">
    <property type="nucleotide sequence ID" value="NZ_LZNA01000035.1"/>
</dbReference>
<dbReference type="GO" id="GO:0006354">
    <property type="term" value="P:DNA-templated transcription elongation"/>
    <property type="evidence" value="ECO:0007669"/>
    <property type="project" value="TreeGrafter"/>
</dbReference>